<dbReference type="Proteomes" id="UP000694005">
    <property type="component" value="Chromosome A09"/>
</dbReference>
<gene>
    <name evidence="1" type="ORF">BRAPAZ1V2_A09P43720.2</name>
</gene>
<proteinExistence type="predicted"/>
<protein>
    <submittedName>
        <fullName evidence="1">Uncharacterized protein</fullName>
    </submittedName>
</protein>
<organism evidence="1 2">
    <name type="scientific">Brassica campestris</name>
    <name type="common">Field mustard</name>
    <dbReference type="NCBI Taxonomy" id="3711"/>
    <lineage>
        <taxon>Eukaryota</taxon>
        <taxon>Viridiplantae</taxon>
        <taxon>Streptophyta</taxon>
        <taxon>Embryophyta</taxon>
        <taxon>Tracheophyta</taxon>
        <taxon>Spermatophyta</taxon>
        <taxon>Magnoliopsida</taxon>
        <taxon>eudicotyledons</taxon>
        <taxon>Gunneridae</taxon>
        <taxon>Pentapetalae</taxon>
        <taxon>rosids</taxon>
        <taxon>malvids</taxon>
        <taxon>Brassicales</taxon>
        <taxon>Brassicaceae</taxon>
        <taxon>Brassiceae</taxon>
        <taxon>Brassica</taxon>
    </lineage>
</organism>
<reference evidence="1 2" key="1">
    <citation type="submission" date="2021-07" db="EMBL/GenBank/DDBJ databases">
        <authorList>
            <consortium name="Genoscope - CEA"/>
            <person name="William W."/>
        </authorList>
    </citation>
    <scope>NUCLEOTIDE SEQUENCE [LARGE SCALE GENOMIC DNA]</scope>
</reference>
<accession>A0A8D9CS88</accession>
<dbReference type="AlphaFoldDB" id="A0A8D9CS88"/>
<name>A0A8D9CS88_BRACM</name>
<evidence type="ECO:0000313" key="1">
    <source>
        <dbReference type="EMBL" id="CAG7863905.1"/>
    </source>
</evidence>
<evidence type="ECO:0000313" key="2">
    <source>
        <dbReference type="Proteomes" id="UP000694005"/>
    </source>
</evidence>
<dbReference type="EMBL" id="LS974625">
    <property type="protein sequence ID" value="CAG7863905.1"/>
    <property type="molecule type" value="Genomic_DNA"/>
</dbReference>
<dbReference type="Gramene" id="A09p43720.2_BraZ1">
    <property type="protein sequence ID" value="A09p43720.2_BraZ1.CDS.1"/>
    <property type="gene ID" value="A09g43720.2_BraZ1"/>
</dbReference>
<sequence>MASILGLGSYLIVNHGDEYWLVRGLYFVVTVVSKVSSFNDTELVWLKRGAFQSVAYRVHWSCFDGEVWNIFGLVINIIWTPDVLQVAGEFDRTKRRVAGEFGSRCKLCFKDYWSKERSGEGYKWGTYDFESLERDQARGERSLNAVSLNTFSFFNNRLSLLLQLEFCWLLGKEADLEQTLIIGIRIFMALSGVAGSFI</sequence>